<reference evidence="2" key="1">
    <citation type="submission" date="2025-05" db="UniProtKB">
        <authorList>
            <consortium name="RefSeq"/>
        </authorList>
    </citation>
    <scope>NUCLEOTIDE SEQUENCE [LARGE SCALE GENOMIC DNA]</scope>
</reference>
<dbReference type="Proteomes" id="UP001652625">
    <property type="component" value="Chromosome 02"/>
</dbReference>
<dbReference type="Gene3D" id="3.60.10.10">
    <property type="entry name" value="Endonuclease/exonuclease/phosphatase"/>
    <property type="match status" value="1"/>
</dbReference>
<dbReference type="InterPro" id="IPR005135">
    <property type="entry name" value="Endo/exonuclease/phosphatase"/>
</dbReference>
<evidence type="ECO:0000259" key="1">
    <source>
        <dbReference type="Pfam" id="PF03372"/>
    </source>
</evidence>
<dbReference type="RefSeq" id="XP_065647331.1">
    <property type="nucleotide sequence ID" value="XM_065791259.1"/>
</dbReference>
<accession>A0ABM4BEE3</accession>
<protein>
    <submittedName>
        <fullName evidence="3">Uncharacterized protein LOC136077015 isoform X1</fullName>
    </submittedName>
</protein>
<evidence type="ECO:0000313" key="2">
    <source>
        <dbReference type="Proteomes" id="UP001652625"/>
    </source>
</evidence>
<dbReference type="PANTHER" id="PTHR33776:SF4">
    <property type="entry name" value="ENDONUCLEASE_EXONUCLEASE_PHOSPHATASE DOMAIN-CONTAINING PROTEIN"/>
    <property type="match status" value="1"/>
</dbReference>
<dbReference type="GeneID" id="136077015"/>
<evidence type="ECO:0000313" key="3">
    <source>
        <dbReference type="RefSeq" id="XP_065647331.1"/>
    </source>
</evidence>
<gene>
    <name evidence="3" type="primary">LOC136077015</name>
</gene>
<reference evidence="3" key="2">
    <citation type="submission" date="2025-08" db="UniProtKB">
        <authorList>
            <consortium name="RefSeq"/>
        </authorList>
    </citation>
    <scope>IDENTIFICATION</scope>
</reference>
<dbReference type="PANTHER" id="PTHR33776">
    <property type="entry name" value="ENDO/EXONUCLEASE/PHOSPHATASE DOMAIN-CONTAINING PROTEIN"/>
    <property type="match status" value="1"/>
</dbReference>
<dbReference type="InterPro" id="IPR036691">
    <property type="entry name" value="Endo/exonu/phosph_ase_sf"/>
</dbReference>
<keyword evidence="2" id="KW-1185">Reference proteome</keyword>
<dbReference type="SUPFAM" id="SSF56219">
    <property type="entry name" value="DNase I-like"/>
    <property type="match status" value="1"/>
</dbReference>
<organism evidence="2 3">
    <name type="scientific">Hydra vulgaris</name>
    <name type="common">Hydra</name>
    <name type="synonym">Hydra attenuata</name>
    <dbReference type="NCBI Taxonomy" id="6087"/>
    <lineage>
        <taxon>Eukaryota</taxon>
        <taxon>Metazoa</taxon>
        <taxon>Cnidaria</taxon>
        <taxon>Hydrozoa</taxon>
        <taxon>Hydroidolina</taxon>
        <taxon>Anthoathecata</taxon>
        <taxon>Aplanulata</taxon>
        <taxon>Hydridae</taxon>
        <taxon>Hydra</taxon>
    </lineage>
</organism>
<dbReference type="Pfam" id="PF03372">
    <property type="entry name" value="Exo_endo_phos"/>
    <property type="match status" value="1"/>
</dbReference>
<proteinExistence type="predicted"/>
<name>A0ABM4BEE3_HYDVU</name>
<sequence length="417" mass="48939">MDSNKTLNFESSFYDFFRTNDFLLDEESDPDLNYFTDSDALQNKCNYFYTHEIKGFLDQNNINTIHNSIRSLKIFFEIFSNFIEETSNLFNIICLTETWCSLDDVNSFTNFELPGFSAISLARNANNRGGGVLIYVKNSLQYFTRHDRSITDADKEVLTIEILTNKIKNKILSFCYRQPSGKTKNFNSFLCNDVIKKSNRENKFIYLLGDLNLDCFQYHVNNNIKKFYNGILENGAIPLISKPTRITQSSVSLIDNILTTDVFNVSLKKGIIKNDISDHFHVFFFINIDNKLLPNEKRVFKKRIFINKNLESFKEQLSLIDWNFINASANTNLVYNSFFKTFYDIYDTNFPEVNLKLKAKSIKSPWITKGLRKSSKIKQKLYINYLKCKTNENKIIYKNYAKLFERLKKKKKKKNII</sequence>
<feature type="domain" description="Endonuclease/exonuclease/phosphatase" evidence="1">
    <location>
        <begin position="85"/>
        <end position="279"/>
    </location>
</feature>